<dbReference type="Pfam" id="PF04969">
    <property type="entry name" value="CS"/>
    <property type="match status" value="2"/>
</dbReference>
<dbReference type="UniPathway" id="UPA00094"/>
<dbReference type="InterPro" id="IPR007482">
    <property type="entry name" value="Tyr_Pase-like_PTPLA"/>
</dbReference>
<evidence type="ECO:0000256" key="2">
    <source>
        <dbReference type="ARBA" id="ARBA00005194"/>
    </source>
</evidence>
<protein>
    <recommendedName>
        <fullName evidence="4 15">Very-long-chain (3R)-3-hydroxyacyl-CoA dehydratase</fullName>
        <ecNumber evidence="4 15">4.2.1.134</ecNumber>
    </recommendedName>
</protein>
<keyword evidence="6 15" id="KW-0812">Transmembrane</keyword>
<dbReference type="PANTHER" id="PTHR11035">
    <property type="entry name" value="VERY-LONG-CHAIN (3R)-3-HYDROXYACYL-COA DEHYDRATASE"/>
    <property type="match status" value="1"/>
</dbReference>
<evidence type="ECO:0000256" key="7">
    <source>
        <dbReference type="ARBA" id="ARBA00022824"/>
    </source>
</evidence>
<dbReference type="GO" id="GO:0042761">
    <property type="term" value="P:very long-chain fatty acid biosynthetic process"/>
    <property type="evidence" value="ECO:0007669"/>
    <property type="project" value="TreeGrafter"/>
</dbReference>
<comment type="pathway">
    <text evidence="2 15">Lipid metabolism; fatty acid biosynthesis.</text>
</comment>
<comment type="subcellular location">
    <subcellularLocation>
        <location evidence="1 15">Endoplasmic reticulum membrane</location>
        <topology evidence="1 15">Multi-pass membrane protein</topology>
    </subcellularLocation>
</comment>
<evidence type="ECO:0000259" key="16">
    <source>
        <dbReference type="PROSITE" id="PS51203"/>
    </source>
</evidence>
<keyword evidence="14 15" id="KW-0456">Lyase</keyword>
<dbReference type="GO" id="GO:0005789">
    <property type="term" value="C:endoplasmic reticulum membrane"/>
    <property type="evidence" value="ECO:0007669"/>
    <property type="project" value="UniProtKB-SubCell"/>
</dbReference>
<feature type="transmembrane region" description="Helical" evidence="15">
    <location>
        <begin position="324"/>
        <end position="341"/>
    </location>
</feature>
<comment type="catalytic activity">
    <reaction evidence="15">
        <text>a very-long-chain (3R)-3-hydroxyacyl-CoA = a very-long-chain (2E)-enoyl-CoA + H2O</text>
        <dbReference type="Rhea" id="RHEA:45812"/>
        <dbReference type="ChEBI" id="CHEBI:15377"/>
        <dbReference type="ChEBI" id="CHEBI:83728"/>
        <dbReference type="ChEBI" id="CHEBI:85440"/>
        <dbReference type="EC" id="4.2.1.134"/>
    </reaction>
</comment>
<feature type="transmembrane region" description="Helical" evidence="15">
    <location>
        <begin position="193"/>
        <end position="216"/>
    </location>
</feature>
<sequence length="395" mass="46129">MTALRPFVYWAQTESNVSLKVDLKDVKRSLDMTCPVLPSVLHGQLLCCCTRYEYISCSVGLEINKIHLQIPNVTIAEKKLDFCAEGYGAKGQHSYSFVLDFHSSVDPEESKCKVTDRQVEFVLKKAAGGWWPRLTATPQKPTWLKIDFDRWKTEDDVDDEEPRDVMGDYPDLYEKLQKEELGYRKENLKKVYLIFYNLCQLVGFMYVVTVMTVRYFKDGPDSMEGTYEAVGHVMKFCQLMQLLEVMHPLFGYTKGGALMPLIQVLGRNIIVFCMIEAEPRMWEKPVIFYLFLIWSLIELVRYPYYISQLLKIDSGLLVWLRYTIWIPLYPLGFLCEGVVILRDIPYFEETQRFTVSLPNSLNFTFHFPTVMRIYLLVFFFPEMNNNQFSNKDGLA</sequence>
<dbReference type="GO" id="GO:0102158">
    <property type="term" value="F:very-long-chain (3R)-3-hydroxyacyl-CoA dehydratase activity"/>
    <property type="evidence" value="ECO:0007669"/>
    <property type="project" value="UniProtKB-EC"/>
</dbReference>
<evidence type="ECO:0000313" key="17">
    <source>
        <dbReference type="EMBL" id="GFG36480.1"/>
    </source>
</evidence>
<evidence type="ECO:0000256" key="9">
    <source>
        <dbReference type="ARBA" id="ARBA00022989"/>
    </source>
</evidence>
<keyword evidence="9 15" id="KW-1133">Transmembrane helix</keyword>
<dbReference type="Gene3D" id="2.60.40.790">
    <property type="match status" value="1"/>
</dbReference>
<evidence type="ECO:0000256" key="3">
    <source>
        <dbReference type="ARBA" id="ARBA00007811"/>
    </source>
</evidence>
<feature type="domain" description="CS" evidence="16">
    <location>
        <begin position="3"/>
        <end position="135"/>
    </location>
</feature>
<keyword evidence="11 15" id="KW-0443">Lipid metabolism</keyword>
<evidence type="ECO:0000256" key="6">
    <source>
        <dbReference type="ARBA" id="ARBA00022692"/>
    </source>
</evidence>
<keyword evidence="5 15" id="KW-0444">Lipid biosynthesis</keyword>
<keyword evidence="7 15" id="KW-0256">Endoplasmic reticulum</keyword>
<dbReference type="SUPFAM" id="SSF49764">
    <property type="entry name" value="HSP20-like chaperones"/>
    <property type="match status" value="1"/>
</dbReference>
<keyword evidence="12 15" id="KW-0472">Membrane</keyword>
<dbReference type="PANTHER" id="PTHR11035:SF35">
    <property type="entry name" value="VERY-LONG-CHAIN (3R)-3-HYDROXYACYL-COA DEHYDRATASE"/>
    <property type="match status" value="1"/>
</dbReference>
<dbReference type="FunCoup" id="A0A6L2PY03">
    <property type="interactions" value="663"/>
</dbReference>
<dbReference type="GO" id="GO:0030148">
    <property type="term" value="P:sphingolipid biosynthetic process"/>
    <property type="evidence" value="ECO:0007669"/>
    <property type="project" value="TreeGrafter"/>
</dbReference>
<comment type="caution">
    <text evidence="17">The sequence shown here is derived from an EMBL/GenBank/DDBJ whole genome shotgun (WGS) entry which is preliminary data.</text>
</comment>
<dbReference type="InterPro" id="IPR008978">
    <property type="entry name" value="HSP20-like_chaperone"/>
</dbReference>
<name>A0A6L2PY03_COPFO</name>
<dbReference type="CDD" id="cd06465">
    <property type="entry name" value="p23_hB-ind1_like"/>
    <property type="match status" value="1"/>
</dbReference>
<evidence type="ECO:0000313" key="18">
    <source>
        <dbReference type="Proteomes" id="UP000502823"/>
    </source>
</evidence>
<evidence type="ECO:0000256" key="14">
    <source>
        <dbReference type="ARBA" id="ARBA00023239"/>
    </source>
</evidence>
<evidence type="ECO:0000256" key="1">
    <source>
        <dbReference type="ARBA" id="ARBA00004477"/>
    </source>
</evidence>
<keyword evidence="13 15" id="KW-0275">Fatty acid biosynthesis</keyword>
<evidence type="ECO:0000256" key="4">
    <source>
        <dbReference type="ARBA" id="ARBA00013122"/>
    </source>
</evidence>
<dbReference type="PROSITE" id="PS51203">
    <property type="entry name" value="CS"/>
    <property type="match status" value="1"/>
</dbReference>
<reference evidence="18" key="1">
    <citation type="submission" date="2020-01" db="EMBL/GenBank/DDBJ databases">
        <title>Draft genome sequence of the Termite Coptotermes fromosanus.</title>
        <authorList>
            <person name="Itakura S."/>
            <person name="Yosikawa Y."/>
            <person name="Umezawa K."/>
        </authorList>
    </citation>
    <scope>NUCLEOTIDE SEQUENCE [LARGE SCALE GENOMIC DNA]</scope>
</reference>
<accession>A0A6L2PY03</accession>
<evidence type="ECO:0000256" key="13">
    <source>
        <dbReference type="ARBA" id="ARBA00023160"/>
    </source>
</evidence>
<dbReference type="EC" id="4.2.1.134" evidence="4 15"/>
<dbReference type="OrthoDB" id="2157530at2759"/>
<feature type="transmembrane region" description="Helical" evidence="15">
    <location>
        <begin position="257"/>
        <end position="275"/>
    </location>
</feature>
<evidence type="ECO:0000256" key="5">
    <source>
        <dbReference type="ARBA" id="ARBA00022516"/>
    </source>
</evidence>
<dbReference type="EMBL" id="BLKM01000641">
    <property type="protein sequence ID" value="GFG36480.1"/>
    <property type="molecule type" value="Genomic_DNA"/>
</dbReference>
<feature type="transmembrane region" description="Helical" evidence="15">
    <location>
        <begin position="287"/>
        <end position="304"/>
    </location>
</feature>
<dbReference type="Proteomes" id="UP000502823">
    <property type="component" value="Unassembled WGS sequence"/>
</dbReference>
<dbReference type="AlphaFoldDB" id="A0A6L2PY03"/>
<gene>
    <name evidence="17" type="ORF">Cfor_11818</name>
</gene>
<dbReference type="Pfam" id="PF04387">
    <property type="entry name" value="PTPLA"/>
    <property type="match status" value="1"/>
</dbReference>
<keyword evidence="10" id="KW-0175">Coiled coil</keyword>
<keyword evidence="8 15" id="KW-0276">Fatty acid metabolism</keyword>
<dbReference type="InParanoid" id="A0A6L2PY03"/>
<comment type="function">
    <text evidence="15">Catalyzes the third of the four reactions of the long-chain fatty acids elongation cycle. This endoplasmic reticulum-bound enzymatic process, allows the addition of two carbons to the chain of long- and very long-chain fatty acids/VLCFAs per cycle. This enzyme catalyzes the dehydration of the 3-hydroxyacyl-CoA intermediate into trans-2,3-enoyl-CoA, within each cycle of fatty acid elongation. Thereby, it participates to the production of VLCFAs of different chain lengths that are involved in multiple biological processes as precursors of membrane lipids and lipid mediators.</text>
</comment>
<evidence type="ECO:0000256" key="11">
    <source>
        <dbReference type="ARBA" id="ARBA00023098"/>
    </source>
</evidence>
<organism evidence="17 18">
    <name type="scientific">Coptotermes formosanus</name>
    <name type="common">Formosan subterranean termite</name>
    <dbReference type="NCBI Taxonomy" id="36987"/>
    <lineage>
        <taxon>Eukaryota</taxon>
        <taxon>Metazoa</taxon>
        <taxon>Ecdysozoa</taxon>
        <taxon>Arthropoda</taxon>
        <taxon>Hexapoda</taxon>
        <taxon>Insecta</taxon>
        <taxon>Pterygota</taxon>
        <taxon>Neoptera</taxon>
        <taxon>Polyneoptera</taxon>
        <taxon>Dictyoptera</taxon>
        <taxon>Blattodea</taxon>
        <taxon>Blattoidea</taxon>
        <taxon>Termitoidae</taxon>
        <taxon>Rhinotermitidae</taxon>
        <taxon>Coptotermes</taxon>
    </lineage>
</organism>
<feature type="transmembrane region" description="Helical" evidence="15">
    <location>
        <begin position="361"/>
        <end position="380"/>
    </location>
</feature>
<dbReference type="InterPro" id="IPR007052">
    <property type="entry name" value="CS_dom"/>
</dbReference>
<keyword evidence="18" id="KW-1185">Reference proteome</keyword>
<evidence type="ECO:0000256" key="15">
    <source>
        <dbReference type="RuleBase" id="RU363109"/>
    </source>
</evidence>
<evidence type="ECO:0000256" key="8">
    <source>
        <dbReference type="ARBA" id="ARBA00022832"/>
    </source>
</evidence>
<proteinExistence type="inferred from homology"/>
<evidence type="ECO:0000256" key="10">
    <source>
        <dbReference type="ARBA" id="ARBA00023054"/>
    </source>
</evidence>
<comment type="similarity">
    <text evidence="3 15">Belongs to the very long-chain fatty acids dehydratase HACD family.</text>
</comment>
<dbReference type="GO" id="GO:0030497">
    <property type="term" value="P:fatty acid elongation"/>
    <property type="evidence" value="ECO:0007669"/>
    <property type="project" value="TreeGrafter"/>
</dbReference>
<evidence type="ECO:0000256" key="12">
    <source>
        <dbReference type="ARBA" id="ARBA00023136"/>
    </source>
</evidence>